<reference evidence="3 4" key="1">
    <citation type="submission" date="2019-08" db="EMBL/GenBank/DDBJ databases">
        <title>In-depth cultivation of the pig gut microbiome towards novel bacterial diversity and tailored functional studies.</title>
        <authorList>
            <person name="Wylensek D."/>
            <person name="Hitch T.C.A."/>
            <person name="Clavel T."/>
        </authorList>
    </citation>
    <scope>NUCLEOTIDE SEQUENCE [LARGE SCALE GENOMIC DNA]</scope>
    <source>
        <strain evidence="3 4">Med78-601-WT-4W-RMD-3</strain>
    </source>
</reference>
<evidence type="ECO:0000313" key="2">
    <source>
        <dbReference type="EMBL" id="MCG4564353.1"/>
    </source>
</evidence>
<dbReference type="InterPro" id="IPR050325">
    <property type="entry name" value="Prot/Nucl_acid_deglycase"/>
</dbReference>
<dbReference type="EMBL" id="JAKNID010000005">
    <property type="protein sequence ID" value="MCG4564353.1"/>
    <property type="molecule type" value="Genomic_DNA"/>
</dbReference>
<dbReference type="AlphaFoldDB" id="A0A844FFH4"/>
<dbReference type="EMBL" id="VULR01000003">
    <property type="protein sequence ID" value="MSS42773.1"/>
    <property type="molecule type" value="Genomic_DNA"/>
</dbReference>
<dbReference type="Pfam" id="PF01965">
    <property type="entry name" value="DJ-1_PfpI"/>
    <property type="match status" value="1"/>
</dbReference>
<evidence type="ECO:0000313" key="3">
    <source>
        <dbReference type="EMBL" id="MSS42773.1"/>
    </source>
</evidence>
<name>A0A844FFH4_9FIRM</name>
<evidence type="ECO:0000313" key="4">
    <source>
        <dbReference type="Proteomes" id="UP000462760"/>
    </source>
</evidence>
<evidence type="ECO:0000313" key="5">
    <source>
        <dbReference type="Proteomes" id="UP001108123"/>
    </source>
</evidence>
<sequence length="190" mass="21057">MKKVLLMLAEGFEEVEALTVVDYLRRKDIECDTCSITEEKKVEGAHRIVVEADKCLKDISDKDYDGIILPGGLPGATNLRDDDRVIELIKEFNKSKKLIAAICAAPIVLERAKVIGGKDVTSYPGTENELTSGNYKEDLVVRDGHIITARGPAVAVYFALEIVSYFLGEDIKEDLGKEILLDMVENKVKK</sequence>
<protein>
    <submittedName>
        <fullName evidence="3">DJ-1/PfpI family protein</fullName>
    </submittedName>
</protein>
<proteinExistence type="predicted"/>
<dbReference type="Proteomes" id="UP001108123">
    <property type="component" value="Unassembled WGS sequence"/>
</dbReference>
<dbReference type="InterPro" id="IPR029062">
    <property type="entry name" value="Class_I_gatase-like"/>
</dbReference>
<dbReference type="InterPro" id="IPR006287">
    <property type="entry name" value="DJ-1"/>
</dbReference>
<dbReference type="CDD" id="cd03135">
    <property type="entry name" value="GATase1_DJ-1"/>
    <property type="match status" value="1"/>
</dbReference>
<dbReference type="InterPro" id="IPR002818">
    <property type="entry name" value="DJ-1/PfpI"/>
</dbReference>
<dbReference type="GO" id="GO:0005737">
    <property type="term" value="C:cytoplasm"/>
    <property type="evidence" value="ECO:0007669"/>
    <property type="project" value="TreeGrafter"/>
</dbReference>
<gene>
    <name evidence="3" type="ORF">FYJ27_03370</name>
    <name evidence="2" type="ORF">L0P62_02720</name>
</gene>
<dbReference type="PANTHER" id="PTHR48094:SF12">
    <property type="entry name" value="PARKINSON DISEASE PROTEIN 7 HOMOLOG"/>
    <property type="match status" value="1"/>
</dbReference>
<organism evidence="3 4">
    <name type="scientific">Anaerosalibacter bizertensis</name>
    <dbReference type="NCBI Taxonomy" id="932217"/>
    <lineage>
        <taxon>Bacteria</taxon>
        <taxon>Bacillati</taxon>
        <taxon>Bacillota</taxon>
        <taxon>Tissierellia</taxon>
        <taxon>Tissierellales</taxon>
        <taxon>Sporanaerobacteraceae</taxon>
        <taxon>Anaerosalibacter</taxon>
    </lineage>
</organism>
<keyword evidence="5" id="KW-1185">Reference proteome</keyword>
<dbReference type="Proteomes" id="UP000462760">
    <property type="component" value="Unassembled WGS sequence"/>
</dbReference>
<dbReference type="RefSeq" id="WP_154483148.1">
    <property type="nucleotide sequence ID" value="NZ_JAJBNW010000027.1"/>
</dbReference>
<accession>A0A844FFH4</accession>
<evidence type="ECO:0000259" key="1">
    <source>
        <dbReference type="Pfam" id="PF01965"/>
    </source>
</evidence>
<comment type="caution">
    <text evidence="3">The sequence shown here is derived from an EMBL/GenBank/DDBJ whole genome shotgun (WGS) entry which is preliminary data.</text>
</comment>
<feature type="domain" description="DJ-1/PfpI" evidence="1">
    <location>
        <begin position="2"/>
        <end position="164"/>
    </location>
</feature>
<dbReference type="SUPFAM" id="SSF52317">
    <property type="entry name" value="Class I glutamine amidotransferase-like"/>
    <property type="match status" value="1"/>
</dbReference>
<dbReference type="NCBIfam" id="TIGR01383">
    <property type="entry name" value="not_thiJ"/>
    <property type="match status" value="1"/>
</dbReference>
<dbReference type="OrthoDB" id="9800516at2"/>
<dbReference type="Gene3D" id="3.40.50.880">
    <property type="match status" value="1"/>
</dbReference>
<reference evidence="2" key="2">
    <citation type="submission" date="2022-01" db="EMBL/GenBank/DDBJ databases">
        <title>Collection of gut derived symbiotic bacterial strains cultured from healthy donors.</title>
        <authorList>
            <person name="Lin H."/>
            <person name="Kohout C."/>
            <person name="Waligurski E."/>
            <person name="Pamer E.G."/>
        </authorList>
    </citation>
    <scope>NUCLEOTIDE SEQUENCE</scope>
    <source>
        <strain evidence="2">MSK.14.39</strain>
    </source>
</reference>
<dbReference type="PANTHER" id="PTHR48094">
    <property type="entry name" value="PROTEIN/NUCLEIC ACID DEGLYCASE DJ-1-RELATED"/>
    <property type="match status" value="1"/>
</dbReference>